<name>A0A9Q3J4K6_9BASI</name>
<protein>
    <submittedName>
        <fullName evidence="2">Uncharacterized protein</fullName>
    </submittedName>
</protein>
<sequence length="116" mass="13202">MPTTVQRQKKVYAIEKVPEEESPSEYSDSEYMGDAIREHSDEEQAPRGEFLVEYQEETPLEIQEVQLEAGIPQDSAKITCANTNIPGPTNQRNGIHTGNSHRDDCLYWQCSSSIYH</sequence>
<dbReference type="Proteomes" id="UP000765509">
    <property type="component" value="Unassembled WGS sequence"/>
</dbReference>
<comment type="caution">
    <text evidence="2">The sequence shown here is derived from an EMBL/GenBank/DDBJ whole genome shotgun (WGS) entry which is preliminary data.</text>
</comment>
<keyword evidence="3" id="KW-1185">Reference proteome</keyword>
<evidence type="ECO:0000313" key="2">
    <source>
        <dbReference type="EMBL" id="MBW0556088.1"/>
    </source>
</evidence>
<dbReference type="EMBL" id="AVOT02063353">
    <property type="protein sequence ID" value="MBW0556088.1"/>
    <property type="molecule type" value="Genomic_DNA"/>
</dbReference>
<proteinExistence type="predicted"/>
<gene>
    <name evidence="2" type="ORF">O181_095803</name>
</gene>
<reference evidence="2" key="1">
    <citation type="submission" date="2021-03" db="EMBL/GenBank/DDBJ databases">
        <title>Draft genome sequence of rust myrtle Austropuccinia psidii MF-1, a brazilian biotype.</title>
        <authorList>
            <person name="Quecine M.C."/>
            <person name="Pachon D.M.R."/>
            <person name="Bonatelli M.L."/>
            <person name="Correr F.H."/>
            <person name="Franceschini L.M."/>
            <person name="Leite T.F."/>
            <person name="Margarido G.R.A."/>
            <person name="Almeida C.A."/>
            <person name="Ferrarezi J.A."/>
            <person name="Labate C.A."/>
        </authorList>
    </citation>
    <scope>NUCLEOTIDE SEQUENCE</scope>
    <source>
        <strain evidence="2">MF-1</strain>
    </source>
</reference>
<dbReference type="AlphaFoldDB" id="A0A9Q3J4K6"/>
<evidence type="ECO:0000256" key="1">
    <source>
        <dbReference type="SAM" id="MobiDB-lite"/>
    </source>
</evidence>
<accession>A0A9Q3J4K6</accession>
<organism evidence="2 3">
    <name type="scientific">Austropuccinia psidii MF-1</name>
    <dbReference type="NCBI Taxonomy" id="1389203"/>
    <lineage>
        <taxon>Eukaryota</taxon>
        <taxon>Fungi</taxon>
        <taxon>Dikarya</taxon>
        <taxon>Basidiomycota</taxon>
        <taxon>Pucciniomycotina</taxon>
        <taxon>Pucciniomycetes</taxon>
        <taxon>Pucciniales</taxon>
        <taxon>Sphaerophragmiaceae</taxon>
        <taxon>Austropuccinia</taxon>
    </lineage>
</organism>
<feature type="region of interest" description="Disordered" evidence="1">
    <location>
        <begin position="1"/>
        <end position="30"/>
    </location>
</feature>
<evidence type="ECO:0000313" key="3">
    <source>
        <dbReference type="Proteomes" id="UP000765509"/>
    </source>
</evidence>